<dbReference type="InterPro" id="IPR038765">
    <property type="entry name" value="Papain-like_cys_pep_sf"/>
</dbReference>
<dbReference type="Gene3D" id="2.30.260.10">
    <property type="entry name" value="putative xylanase like domain"/>
    <property type="match status" value="1"/>
</dbReference>
<reference evidence="1 2" key="1">
    <citation type="submission" date="2017-10" db="EMBL/GenBank/DDBJ databases">
        <title>Novel microbial diversity and functional potential in the marine mammal oral microbiome.</title>
        <authorList>
            <person name="Dudek N.K."/>
            <person name="Sun C.L."/>
            <person name="Burstein D."/>
            <person name="Kantor R.S."/>
            <person name="Aliaga Goltsman D.S."/>
            <person name="Bik E.M."/>
            <person name="Thomas B.C."/>
            <person name="Banfield J.F."/>
            <person name="Relman D.A."/>
        </authorList>
    </citation>
    <scope>NUCLEOTIDE SEQUENCE [LARGE SCALE GENOMIC DNA]</scope>
    <source>
        <strain evidence="1">DOLZORAL124_49_17</strain>
    </source>
</reference>
<proteinExistence type="predicted"/>
<comment type="caution">
    <text evidence="1">The sequence shown here is derived from an EMBL/GenBank/DDBJ whole genome shotgun (WGS) entry which is preliminary data.</text>
</comment>
<dbReference type="Proteomes" id="UP000229740">
    <property type="component" value="Unassembled WGS sequence"/>
</dbReference>
<dbReference type="SUPFAM" id="SSF54001">
    <property type="entry name" value="Cysteine proteinases"/>
    <property type="match status" value="1"/>
</dbReference>
<evidence type="ECO:0008006" key="3">
    <source>
        <dbReference type="Google" id="ProtNLM"/>
    </source>
</evidence>
<name>A0A2G6E8F5_9BACT</name>
<organism evidence="1 2">
    <name type="scientific">candidate division KSB3 bacterium</name>
    <dbReference type="NCBI Taxonomy" id="2044937"/>
    <lineage>
        <taxon>Bacteria</taxon>
        <taxon>candidate division KSB3</taxon>
    </lineage>
</organism>
<protein>
    <recommendedName>
        <fullName evidence="3">DUF1460 domain-containing protein</fullName>
    </recommendedName>
</protein>
<dbReference type="Gene3D" id="1.10.3670.10">
    <property type="entry name" value="Putative xylanase like domain"/>
    <property type="match status" value="1"/>
</dbReference>
<sequence length="303" mass="34347">MNRVLVKIDDGLTLEAGTRHCRICRPDFRGAADAPGGRGRMRIAISVFFMLLSMAESVEAQRSDIRLGSWTVQELDDLLSNASSIQDAGQRIEFLSSLFLGHAYKRSTLIGSRERAEVLVVNLEAVDCLTYLDYVEAMRRSASFKEFLAQVAHVRYHGGNVRFEDRNHFFTDWKEFQGGYIEEVTERIGGADTKTVVKRLNDRGNGQVYIPGLPFVTRHISYIPSRVLDEIVVNRLRSGDYLGIYSPKKGLDVFHTGIVIKTDEGIYLRHASASGRYRKVVDRDLRQYLLKKPGIIVFRAVEK</sequence>
<evidence type="ECO:0000313" key="2">
    <source>
        <dbReference type="Proteomes" id="UP000229740"/>
    </source>
</evidence>
<evidence type="ECO:0000313" key="1">
    <source>
        <dbReference type="EMBL" id="PID58227.1"/>
    </source>
</evidence>
<accession>A0A2G6E8F5</accession>
<gene>
    <name evidence="1" type="ORF">CSB45_03935</name>
</gene>
<dbReference type="Pfam" id="PF07313">
    <property type="entry name" value="AmiA-like"/>
    <property type="match status" value="1"/>
</dbReference>
<dbReference type="EMBL" id="PDPS01000023">
    <property type="protein sequence ID" value="PID58227.1"/>
    <property type="molecule type" value="Genomic_DNA"/>
</dbReference>
<dbReference type="AlphaFoldDB" id="A0A2G6E8F5"/>
<dbReference type="InterPro" id="IPR010846">
    <property type="entry name" value="AmiA-like"/>
</dbReference>